<organism evidence="3 4">
    <name type="scientific">Cirrhinus molitorella</name>
    <name type="common">mud carp</name>
    <dbReference type="NCBI Taxonomy" id="172907"/>
    <lineage>
        <taxon>Eukaryota</taxon>
        <taxon>Metazoa</taxon>
        <taxon>Chordata</taxon>
        <taxon>Craniata</taxon>
        <taxon>Vertebrata</taxon>
        <taxon>Euteleostomi</taxon>
        <taxon>Actinopterygii</taxon>
        <taxon>Neopterygii</taxon>
        <taxon>Teleostei</taxon>
        <taxon>Ostariophysi</taxon>
        <taxon>Cypriniformes</taxon>
        <taxon>Cyprinidae</taxon>
        <taxon>Labeoninae</taxon>
        <taxon>Labeonini</taxon>
        <taxon>Cirrhinus</taxon>
    </lineage>
</organism>
<dbReference type="InterPro" id="IPR038175">
    <property type="entry name" value="CBM21_dom_sf"/>
</dbReference>
<accession>A0ABR3MKY8</accession>
<evidence type="ECO:0000256" key="1">
    <source>
        <dbReference type="SAM" id="MobiDB-lite"/>
    </source>
</evidence>
<proteinExistence type="predicted"/>
<reference evidence="3 4" key="1">
    <citation type="submission" date="2023-09" db="EMBL/GenBank/DDBJ databases">
        <authorList>
            <person name="Wang M."/>
        </authorList>
    </citation>
    <scope>NUCLEOTIDE SEQUENCE [LARGE SCALE GENOMIC DNA]</scope>
    <source>
        <strain evidence="3">GT-2023</strain>
        <tissue evidence="3">Liver</tissue>
    </source>
</reference>
<protein>
    <recommendedName>
        <fullName evidence="2">CBM21 domain-containing protein</fullName>
    </recommendedName>
</protein>
<dbReference type="Gene3D" id="2.60.40.2440">
    <property type="entry name" value="Carbohydrate binding type-21 domain"/>
    <property type="match status" value="1"/>
</dbReference>
<comment type="caution">
    <text evidence="3">The sequence shown here is derived from an EMBL/GenBank/DDBJ whole genome shotgun (WGS) entry which is preliminary data.</text>
</comment>
<evidence type="ECO:0000313" key="3">
    <source>
        <dbReference type="EMBL" id="KAL1265218.1"/>
    </source>
</evidence>
<gene>
    <name evidence="3" type="ORF">QQF64_003245</name>
</gene>
<dbReference type="PANTHER" id="PTHR12307">
    <property type="entry name" value="PROTEIN PHOSPHATASE 1 REGULATORY SUBUNIT"/>
    <property type="match status" value="1"/>
</dbReference>
<dbReference type="Proteomes" id="UP001558613">
    <property type="component" value="Unassembled WGS sequence"/>
</dbReference>
<dbReference type="Pfam" id="PF03370">
    <property type="entry name" value="CBM_21"/>
    <property type="match status" value="1"/>
</dbReference>
<feature type="compositionally biased region" description="Pro residues" evidence="1">
    <location>
        <begin position="72"/>
        <end position="94"/>
    </location>
</feature>
<dbReference type="InterPro" id="IPR005036">
    <property type="entry name" value="CBM21_dom"/>
</dbReference>
<name>A0ABR3MKY8_9TELE</name>
<keyword evidence="4" id="KW-1185">Reference proteome</keyword>
<dbReference type="PANTHER" id="PTHR12307:SF4">
    <property type="entry name" value="PROTEIN PHOSPHATASE 1 REGULATORY SUBUNIT 3D"/>
    <property type="match status" value="1"/>
</dbReference>
<dbReference type="EMBL" id="JAYMGO010000011">
    <property type="protein sequence ID" value="KAL1265218.1"/>
    <property type="molecule type" value="Genomic_DNA"/>
</dbReference>
<dbReference type="PROSITE" id="PS51159">
    <property type="entry name" value="CBM21"/>
    <property type="match status" value="1"/>
</dbReference>
<feature type="domain" description="CBM21" evidence="2">
    <location>
        <begin position="198"/>
        <end position="310"/>
    </location>
</feature>
<evidence type="ECO:0000259" key="2">
    <source>
        <dbReference type="PROSITE" id="PS51159"/>
    </source>
</evidence>
<feature type="region of interest" description="Disordered" evidence="1">
    <location>
        <begin position="69"/>
        <end position="122"/>
    </location>
</feature>
<dbReference type="InterPro" id="IPR050782">
    <property type="entry name" value="PP1_regulatory_subunit_3"/>
</dbReference>
<feature type="region of interest" description="Disordered" evidence="1">
    <location>
        <begin position="32"/>
        <end position="51"/>
    </location>
</feature>
<evidence type="ECO:0000313" key="4">
    <source>
        <dbReference type="Proteomes" id="UP001558613"/>
    </source>
</evidence>
<sequence length="330" mass="37572">MHCLQTELLTTHSEDVLRKVVAVIFPNNSKESAERMESHPHGSGPALHFTSGFSEVSRPAKTFYLRDIYSPKPSPQRAPVAIRPPSPKPGPPQEPIIQHRKSCEPEPKPIMRRRAKSLSSSSEEHTCRNVQVRFVDSLGLELEDVKFFKASEDPRVPVHVITRLLASSELASKKKLELSLPYFQPSFPDNMSAESGFLKRLCQQHVCLEQVFCSELGIIGTVQVLNLAYEKEVSVRYSFTDWKSSAESKASWLSTIYRERPDPESDMFRFHLPVPPFIMQPGAMLQFAICYRVRGSEYWDNNGGLNYKLTCQTYKLTVPRECEDSLVHFI</sequence>